<gene>
    <name evidence="2" type="ORF">D3Y57_14280</name>
</gene>
<evidence type="ECO:0000313" key="2">
    <source>
        <dbReference type="EMBL" id="AYJ88016.1"/>
    </source>
</evidence>
<keyword evidence="3" id="KW-1185">Reference proteome</keyword>
<sequence>MQPKPSRKPQPPRFPCQARTRLGHLCKSPSMPNGRCRMHGGTNPGAPKGNRNAWKHGGRSRETIEMRRKIARLNCEMRDRLD</sequence>
<organism evidence="2 3">
    <name type="scientific">Sphingomonas paeninsulae</name>
    <dbReference type="NCBI Taxonomy" id="2319844"/>
    <lineage>
        <taxon>Bacteria</taxon>
        <taxon>Pseudomonadati</taxon>
        <taxon>Pseudomonadota</taxon>
        <taxon>Alphaproteobacteria</taxon>
        <taxon>Sphingomonadales</taxon>
        <taxon>Sphingomonadaceae</taxon>
        <taxon>Sphingomonas</taxon>
    </lineage>
</organism>
<dbReference type="KEGG" id="spha:D3Y57_14280"/>
<name>A0A494TQE3_SPHPE</name>
<dbReference type="Proteomes" id="UP000276254">
    <property type="component" value="Chromosome"/>
</dbReference>
<feature type="region of interest" description="Disordered" evidence="1">
    <location>
        <begin position="24"/>
        <end position="61"/>
    </location>
</feature>
<accession>A0A494TQE3</accession>
<proteinExistence type="predicted"/>
<evidence type="ECO:0000256" key="1">
    <source>
        <dbReference type="SAM" id="MobiDB-lite"/>
    </source>
</evidence>
<dbReference type="OrthoDB" id="7597230at2"/>
<dbReference type="AlphaFoldDB" id="A0A494TQE3"/>
<reference evidence="2 3" key="1">
    <citation type="submission" date="2018-09" db="EMBL/GenBank/DDBJ databases">
        <title>Sphingomonas peninsula sp. nov., isolated from fildes peninsula, Antarctic soil.</title>
        <authorList>
            <person name="Yingchao G."/>
        </authorList>
    </citation>
    <scope>NUCLEOTIDE SEQUENCE [LARGE SCALE GENOMIC DNA]</scope>
    <source>
        <strain evidence="2 3">YZ-8</strain>
    </source>
</reference>
<dbReference type="EMBL" id="CP032829">
    <property type="protein sequence ID" value="AYJ88016.1"/>
    <property type="molecule type" value="Genomic_DNA"/>
</dbReference>
<dbReference type="NCBIfam" id="NF041373">
    <property type="entry name" value="HGG_STG"/>
    <property type="match status" value="1"/>
</dbReference>
<evidence type="ECO:0000313" key="3">
    <source>
        <dbReference type="Proteomes" id="UP000276254"/>
    </source>
</evidence>
<dbReference type="InterPro" id="IPR047675">
    <property type="entry name" value="Putative_zinc-bd"/>
</dbReference>
<protein>
    <submittedName>
        <fullName evidence="2">Uncharacterized protein</fullName>
    </submittedName>
</protein>